<name>A0A9W2YWX6_BIOGL</name>
<dbReference type="GeneID" id="106068506"/>
<dbReference type="RefSeq" id="XP_055867223.1">
    <property type="nucleotide sequence ID" value="XM_056011248.1"/>
</dbReference>
<evidence type="ECO:0000256" key="1">
    <source>
        <dbReference type="SAM" id="Phobius"/>
    </source>
</evidence>
<dbReference type="AlphaFoldDB" id="A0A9W2YWX6"/>
<evidence type="ECO:0000313" key="4">
    <source>
        <dbReference type="RefSeq" id="XP_055867221.1"/>
    </source>
</evidence>
<evidence type="ECO:0000313" key="3">
    <source>
        <dbReference type="Proteomes" id="UP001165740"/>
    </source>
</evidence>
<dbReference type="RefSeq" id="XP_055867225.1">
    <property type="nucleotide sequence ID" value="XM_056011250.1"/>
</dbReference>
<evidence type="ECO:0000313" key="6">
    <source>
        <dbReference type="RefSeq" id="XP_055867224.1"/>
    </source>
</evidence>
<gene>
    <name evidence="4 5 6 7" type="primary">LOC106068506</name>
</gene>
<keyword evidence="1" id="KW-1133">Transmembrane helix</keyword>
<keyword evidence="3" id="KW-1185">Reference proteome</keyword>
<proteinExistence type="predicted"/>
<feature type="chain" id="PRO_5044702486" evidence="2">
    <location>
        <begin position="22"/>
        <end position="306"/>
    </location>
</feature>
<accession>A0A9W2YWX6</accession>
<dbReference type="RefSeq" id="XP_055867224.1">
    <property type="nucleotide sequence ID" value="XM_056011249.1"/>
</dbReference>
<feature type="signal peptide" evidence="2">
    <location>
        <begin position="1"/>
        <end position="21"/>
    </location>
</feature>
<evidence type="ECO:0000256" key="2">
    <source>
        <dbReference type="SAM" id="SignalP"/>
    </source>
</evidence>
<organism evidence="3 5">
    <name type="scientific">Biomphalaria glabrata</name>
    <name type="common">Bloodfluke planorb</name>
    <name type="synonym">Freshwater snail</name>
    <dbReference type="NCBI Taxonomy" id="6526"/>
    <lineage>
        <taxon>Eukaryota</taxon>
        <taxon>Metazoa</taxon>
        <taxon>Spiralia</taxon>
        <taxon>Lophotrochozoa</taxon>
        <taxon>Mollusca</taxon>
        <taxon>Gastropoda</taxon>
        <taxon>Heterobranchia</taxon>
        <taxon>Euthyneura</taxon>
        <taxon>Panpulmonata</taxon>
        <taxon>Hygrophila</taxon>
        <taxon>Lymnaeoidea</taxon>
        <taxon>Planorbidae</taxon>
        <taxon>Biomphalaria</taxon>
    </lineage>
</organism>
<feature type="transmembrane region" description="Helical" evidence="1">
    <location>
        <begin position="249"/>
        <end position="270"/>
    </location>
</feature>
<dbReference type="Proteomes" id="UP001165740">
    <property type="component" value="Chromosome 14"/>
</dbReference>
<keyword evidence="2" id="KW-0732">Signal</keyword>
<evidence type="ECO:0000313" key="7">
    <source>
        <dbReference type="RefSeq" id="XP_055867225.1"/>
    </source>
</evidence>
<keyword evidence="1" id="KW-0812">Transmembrane</keyword>
<sequence length="306" mass="35173">MLKQVVNISVIFLSLVQDAYGQQIYLFPYNETKNCNISLVEEMDTIVMYGKVDFNGNIPESLVVNFDIKRETNSSFQSFCFVKVPEDCAKHFDKCNCYKTDEPKVFKLSIHITALKTNDEAEIRAELVYRETSFYSEIRKLPIVYGFQTDAVLVYANDQCINFKQTDVAVNDKNVIILSVCREKFASHCELQLTNLETGTLVQSGKDIVVYITHFEGRANFKLTYFVCTIERNISFSITTGTTELILEWLKFLAIFVLPLTLILLLKACVKKYGNRVWSSISCNKSSHDENNEMELRPLIKETTRD</sequence>
<protein>
    <submittedName>
        <fullName evidence="4 5">Uncharacterized protein LOC106068506</fullName>
    </submittedName>
</protein>
<reference evidence="4 5" key="1">
    <citation type="submission" date="2025-04" db="UniProtKB">
        <authorList>
            <consortium name="RefSeq"/>
        </authorList>
    </citation>
    <scope>IDENTIFICATION</scope>
</reference>
<dbReference type="RefSeq" id="XP_055867221.1">
    <property type="nucleotide sequence ID" value="XM_056011246.1"/>
</dbReference>
<keyword evidence="1" id="KW-0472">Membrane</keyword>
<evidence type="ECO:0000313" key="5">
    <source>
        <dbReference type="RefSeq" id="XP_055867223.1"/>
    </source>
</evidence>